<dbReference type="Pfam" id="PF00075">
    <property type="entry name" value="RNase_H"/>
    <property type="match status" value="1"/>
</dbReference>
<gene>
    <name evidence="4" type="ORF">A4X03_0g7400</name>
</gene>
<evidence type="ECO:0000259" key="3">
    <source>
        <dbReference type="PROSITE" id="PS50879"/>
    </source>
</evidence>
<dbReference type="Pfam" id="PF14529">
    <property type="entry name" value="Exo_endo_phos_2"/>
    <property type="match status" value="1"/>
</dbReference>
<dbReference type="GO" id="GO:0003676">
    <property type="term" value="F:nucleic acid binding"/>
    <property type="evidence" value="ECO:0007669"/>
    <property type="project" value="InterPro"/>
</dbReference>
<dbReference type="Gene3D" id="3.30.420.10">
    <property type="entry name" value="Ribonuclease H-like superfamily/Ribonuclease H"/>
    <property type="match status" value="1"/>
</dbReference>
<dbReference type="PANTHER" id="PTHR33481:SF1">
    <property type="entry name" value="ENDONUCLEASE_EXONUCLEASE_PHOSPHATASE DOMAIN-CONTAINING PROTEIN-RELATED"/>
    <property type="match status" value="1"/>
</dbReference>
<evidence type="ECO:0000259" key="2">
    <source>
        <dbReference type="PROSITE" id="PS50878"/>
    </source>
</evidence>
<dbReference type="InterPro" id="IPR002156">
    <property type="entry name" value="RNaseH_domain"/>
</dbReference>
<evidence type="ECO:0000256" key="1">
    <source>
        <dbReference type="SAM" id="MobiDB-lite"/>
    </source>
</evidence>
<dbReference type="InterPro" id="IPR012337">
    <property type="entry name" value="RNaseH-like_sf"/>
</dbReference>
<dbReference type="InterPro" id="IPR005135">
    <property type="entry name" value="Endo/exonuclease/phosphatase"/>
</dbReference>
<feature type="compositionally biased region" description="Polar residues" evidence="1">
    <location>
        <begin position="1369"/>
        <end position="1382"/>
    </location>
</feature>
<evidence type="ECO:0000313" key="4">
    <source>
        <dbReference type="EMBL" id="KAE8245850.1"/>
    </source>
</evidence>
<feature type="compositionally biased region" description="Polar residues" evidence="1">
    <location>
        <begin position="1337"/>
        <end position="1353"/>
    </location>
</feature>
<accession>A0A8T8SQQ6</accession>
<dbReference type="GO" id="GO:0004523">
    <property type="term" value="F:RNA-DNA hybrid ribonuclease activity"/>
    <property type="evidence" value="ECO:0007669"/>
    <property type="project" value="InterPro"/>
</dbReference>
<dbReference type="InterPro" id="IPR036397">
    <property type="entry name" value="RNaseH_sf"/>
</dbReference>
<name>A0A8T8SQQ6_9BASI</name>
<comment type="caution">
    <text evidence="4">The sequence shown here is derived from an EMBL/GenBank/DDBJ whole genome shotgun (WGS) entry which is preliminary data.</text>
</comment>
<sequence>MHHRVVLNTQNLNPQHPAKISTQDQLLNRVSGPIQTAIGKRPLSVDRLRSGDVAINLANHKEVEALLQADDKWISSAFFSHHTLPMLRRQDFSCTRSLVVHGVPFKLGDDKDLRTELDSKNDVKISKSRWLTSEASRKAGARQHGSVIITVEDASERSRLLKRGVTTEMQRDADTKNPAAATAREHTPQTVKTVSTAGRGAKRMPGRLTDLEILFMIKELKVIQYNCHNEPEVISALLNNSSAQQVDILCLQEPYTYYINPVSHPDWTVFGRSGPVAQEAWGSFPREQQPAARPRVLTYVNNKRLNIANVNTVGLEHPDLISIQVGLERSDGSGIDDGAGHWIAQVVITNLYNPVRSSDTIPPLLHSLNLIQSDHHLLVGDFNAHHPLWQTNVRSISRHAEAWITAIQALNLELVTPADTRTYQYGGSRALFSTIDLSFASDELRERVVTTSGRFNMRKCDPLRLLAETRRAWGTELNTLPPLDSKESVASWAEATQRAMITGMELSTPLAKPSPRSQDWYDEGIKNLGSLTNSARRHWQDTRTEDTWRFYVYLRNKLKSTVRTAKRQQRKAALAQADGRSLWKHAKAGRAAGGVGIVCGLRNADGTLSTAPADKENILREGFWGGVPRPSNIDTAADDDLFTVSSATAEAAWAAFSPEEVRTALHRSAKNTAPGPDQVPWEVLMHLSRLWPEFNALLAHLYTACIRYGHHPKAWKQAVVVVLRKPNKPDYSVAKAYRPISLLNTTAKLLEGLVARRILRRAETEGLVPSNHYGGRPFRSTEDALLGIVQFIKHAQRNGRHVALLTADVAGAYNDVQGRTLSADLEHHGWPEQVILWVQSFMSERSSRLRFADYIGELFDVPDSLPQGSPLSQLLWLVYSGGLVGANGRDKQAISVGWVDDWNTAVSANDTGTLQRRLQTICDRASDWAETHQTRFDQTKTRLCIIPAHANDTVSDVEVTLQGRAVEKAPAVKILGVTLQEDRKFDTHVSETVRKATSAAGSLLSWGNRAWGFSADNMRQLYTLGVLPIMEYACAVWLPSEGFRGGLGALNKFRRVQRSAAIRITGAFRSTSTPSLDFEAGLTPIHLRMYERQALSLLRLRTVPNTHPLATAVDKACRTQPKRMKGPLHFLAAAYRDVATAKVGRRLVPDSTLPVPMPITIPDTKEAALAFHQATVHTTFPQQLHVYTDGSGHDGRYGAAAHFRGGNAVSRPADLRIGLGRMSTVYRSEATAMRAALEVLPAGVRAYVWTDSRAVALALRKPGTTDPDIQASQAILREHGDKISVAWMPGHVDDEGNDAADAAAKEAADLDAPTASEEPAAVRMWVKRRTQRAWQREWNSSSKGASHRNTNTLRAGKTRKLYKGLSRSLRPQLSPGATSHQSPRYKRLPMLAKG</sequence>
<feature type="region of interest" description="Disordered" evidence="1">
    <location>
        <begin position="167"/>
        <end position="202"/>
    </location>
</feature>
<dbReference type="InterPro" id="IPR000477">
    <property type="entry name" value="RT_dom"/>
</dbReference>
<dbReference type="CDD" id="cd01650">
    <property type="entry name" value="RT_nLTR_like"/>
    <property type="match status" value="1"/>
</dbReference>
<dbReference type="SUPFAM" id="SSF56672">
    <property type="entry name" value="DNA/RNA polymerases"/>
    <property type="match status" value="1"/>
</dbReference>
<dbReference type="SUPFAM" id="SSF53098">
    <property type="entry name" value="Ribonuclease H-like"/>
    <property type="match status" value="1"/>
</dbReference>
<protein>
    <recommendedName>
        <fullName evidence="6">RNase H type-1 domain-containing protein</fullName>
    </recommendedName>
</protein>
<dbReference type="Proteomes" id="UP000077671">
    <property type="component" value="Unassembled WGS sequence"/>
</dbReference>
<feature type="domain" description="RNase H type-1" evidence="3">
    <location>
        <begin position="1180"/>
        <end position="1309"/>
    </location>
</feature>
<dbReference type="InterPro" id="IPR043502">
    <property type="entry name" value="DNA/RNA_pol_sf"/>
</dbReference>
<reference evidence="4" key="2">
    <citation type="journal article" date="2019" name="IMA Fungus">
        <title>Genome sequencing and comparison of five Tilletia species to identify candidate genes for the detection of regulated species infecting wheat.</title>
        <authorList>
            <person name="Nguyen H.D.T."/>
            <person name="Sultana T."/>
            <person name="Kesanakurti P."/>
            <person name="Hambleton S."/>
        </authorList>
    </citation>
    <scope>NUCLEOTIDE SEQUENCE</scope>
    <source>
        <strain evidence="4">DAOMC 238032</strain>
    </source>
</reference>
<dbReference type="Pfam" id="PF00078">
    <property type="entry name" value="RVT_1"/>
    <property type="match status" value="1"/>
</dbReference>
<evidence type="ECO:0000313" key="5">
    <source>
        <dbReference type="Proteomes" id="UP000077671"/>
    </source>
</evidence>
<dbReference type="Gene3D" id="3.60.10.10">
    <property type="entry name" value="Endonuclease/exonuclease/phosphatase"/>
    <property type="match status" value="1"/>
</dbReference>
<evidence type="ECO:0008006" key="6">
    <source>
        <dbReference type="Google" id="ProtNLM"/>
    </source>
</evidence>
<dbReference type="SUPFAM" id="SSF56219">
    <property type="entry name" value="DNase I-like"/>
    <property type="match status" value="1"/>
</dbReference>
<dbReference type="PROSITE" id="PS50878">
    <property type="entry name" value="RT_POL"/>
    <property type="match status" value="1"/>
</dbReference>
<dbReference type="InterPro" id="IPR036691">
    <property type="entry name" value="Endo/exonu/phosph_ase_sf"/>
</dbReference>
<proteinExistence type="predicted"/>
<dbReference type="PANTHER" id="PTHR33481">
    <property type="entry name" value="REVERSE TRANSCRIPTASE"/>
    <property type="match status" value="1"/>
</dbReference>
<dbReference type="PROSITE" id="PS50879">
    <property type="entry name" value="RNASE_H_1"/>
    <property type="match status" value="1"/>
</dbReference>
<organism evidence="4 5">
    <name type="scientific">Tilletia caries</name>
    <name type="common">wheat bunt fungus</name>
    <dbReference type="NCBI Taxonomy" id="13290"/>
    <lineage>
        <taxon>Eukaryota</taxon>
        <taxon>Fungi</taxon>
        <taxon>Dikarya</taxon>
        <taxon>Basidiomycota</taxon>
        <taxon>Ustilaginomycotina</taxon>
        <taxon>Exobasidiomycetes</taxon>
        <taxon>Tilletiales</taxon>
        <taxon>Tilletiaceae</taxon>
        <taxon>Tilletia</taxon>
    </lineage>
</organism>
<feature type="region of interest" description="Disordered" evidence="1">
    <location>
        <begin position="1335"/>
        <end position="1394"/>
    </location>
</feature>
<reference evidence="4" key="1">
    <citation type="submission" date="2016-04" db="EMBL/GenBank/DDBJ databases">
        <authorList>
            <person name="Nguyen H.D."/>
            <person name="Kesanakurti P."/>
            <person name="Cullis J."/>
            <person name="Levesque C.A."/>
            <person name="Hambleton S."/>
        </authorList>
    </citation>
    <scope>NUCLEOTIDE SEQUENCE</scope>
    <source>
        <strain evidence="4">DAOMC 238032</strain>
    </source>
</reference>
<dbReference type="EMBL" id="LWDD02001740">
    <property type="protein sequence ID" value="KAE8245850.1"/>
    <property type="molecule type" value="Genomic_DNA"/>
</dbReference>
<feature type="domain" description="Reverse transcriptase" evidence="2">
    <location>
        <begin position="704"/>
        <end position="979"/>
    </location>
</feature>